<keyword evidence="4 8" id="KW-0276">Fatty acid metabolism</keyword>
<dbReference type="NCBIfam" id="TIGR00556">
    <property type="entry name" value="pantethn_trn"/>
    <property type="match status" value="1"/>
</dbReference>
<protein>
    <recommendedName>
        <fullName evidence="8">Holo-[acyl-carrier-protein] synthase</fullName>
        <shortName evidence="8">Holo-ACP synthase</shortName>
        <ecNumber evidence="8">2.7.8.7</ecNumber>
    </recommendedName>
    <alternativeName>
        <fullName evidence="8">4'-phosphopantetheinyl transferase AcpS</fullName>
    </alternativeName>
</protein>
<evidence type="ECO:0000256" key="1">
    <source>
        <dbReference type="ARBA" id="ARBA00022516"/>
    </source>
</evidence>
<dbReference type="InterPro" id="IPR037143">
    <property type="entry name" value="4-PPantetheinyl_Trfase_dom_sf"/>
</dbReference>
<dbReference type="Pfam" id="PF01648">
    <property type="entry name" value="ACPS"/>
    <property type="match status" value="1"/>
</dbReference>
<evidence type="ECO:0000256" key="8">
    <source>
        <dbReference type="HAMAP-Rule" id="MF_00101"/>
    </source>
</evidence>
<feature type="binding site" evidence="8">
    <location>
        <position position="4"/>
    </location>
    <ligand>
        <name>Mg(2+)</name>
        <dbReference type="ChEBI" id="CHEBI:18420"/>
    </ligand>
</feature>
<evidence type="ECO:0000256" key="2">
    <source>
        <dbReference type="ARBA" id="ARBA00022679"/>
    </source>
</evidence>
<keyword evidence="8" id="KW-0963">Cytoplasm</keyword>
<evidence type="ECO:0000259" key="9">
    <source>
        <dbReference type="Pfam" id="PF01648"/>
    </source>
</evidence>
<keyword evidence="3 8" id="KW-0479">Metal-binding</keyword>
<evidence type="ECO:0000256" key="7">
    <source>
        <dbReference type="ARBA" id="ARBA00023160"/>
    </source>
</evidence>
<keyword evidence="2 8" id="KW-0808">Transferase</keyword>
<dbReference type="SUPFAM" id="SSF56214">
    <property type="entry name" value="4'-phosphopantetheinyl transferase"/>
    <property type="match status" value="1"/>
</dbReference>
<feature type="domain" description="4'-phosphopantetheinyl transferase" evidence="9">
    <location>
        <begin position="1"/>
        <end position="89"/>
    </location>
</feature>
<evidence type="ECO:0000256" key="5">
    <source>
        <dbReference type="ARBA" id="ARBA00022842"/>
    </source>
</evidence>
<dbReference type="EC" id="2.7.8.7" evidence="8"/>
<evidence type="ECO:0000313" key="10">
    <source>
        <dbReference type="EMBL" id="NYI65805.1"/>
    </source>
</evidence>
<dbReference type="InterPro" id="IPR004568">
    <property type="entry name" value="Ppantetheine-prot_Trfase_dom"/>
</dbReference>
<dbReference type="NCBIfam" id="NF000832">
    <property type="entry name" value="PRK00070.3-2"/>
    <property type="match status" value="1"/>
</dbReference>
<dbReference type="EMBL" id="JACBZP010000001">
    <property type="protein sequence ID" value="NYI65805.1"/>
    <property type="molecule type" value="Genomic_DNA"/>
</dbReference>
<evidence type="ECO:0000256" key="3">
    <source>
        <dbReference type="ARBA" id="ARBA00022723"/>
    </source>
</evidence>
<keyword evidence="5 8" id="KW-0460">Magnesium</keyword>
<comment type="similarity">
    <text evidence="8">Belongs to the P-Pant transferase superfamily. AcpS family.</text>
</comment>
<feature type="binding site" evidence="8">
    <location>
        <position position="46"/>
    </location>
    <ligand>
        <name>Mg(2+)</name>
        <dbReference type="ChEBI" id="CHEBI:18420"/>
    </ligand>
</feature>
<name>A0A7Z0A925_9MICO</name>
<dbReference type="AlphaFoldDB" id="A0A7Z0A925"/>
<comment type="caution">
    <text evidence="10">The sequence shown here is derived from an EMBL/GenBank/DDBJ whole genome shotgun (WGS) entry which is preliminary data.</text>
</comment>
<organism evidence="10 11">
    <name type="scientific">Spelaeicoccus albus</name>
    <dbReference type="NCBI Taxonomy" id="1280376"/>
    <lineage>
        <taxon>Bacteria</taxon>
        <taxon>Bacillati</taxon>
        <taxon>Actinomycetota</taxon>
        <taxon>Actinomycetes</taxon>
        <taxon>Micrococcales</taxon>
        <taxon>Brevibacteriaceae</taxon>
        <taxon>Spelaeicoccus</taxon>
    </lineage>
</organism>
<reference evidence="10 11" key="1">
    <citation type="submission" date="2020-07" db="EMBL/GenBank/DDBJ databases">
        <title>Sequencing the genomes of 1000 actinobacteria strains.</title>
        <authorList>
            <person name="Klenk H.-P."/>
        </authorList>
    </citation>
    <scope>NUCLEOTIDE SEQUENCE [LARGE SCALE GENOMIC DNA]</scope>
    <source>
        <strain evidence="10 11">DSM 26341</strain>
    </source>
</reference>
<dbReference type="InterPro" id="IPR008278">
    <property type="entry name" value="4-PPantetheinyl_Trfase_dom"/>
</dbReference>
<keyword evidence="1 8" id="KW-0444">Lipid biosynthesis</keyword>
<dbReference type="GO" id="GO:0000287">
    <property type="term" value="F:magnesium ion binding"/>
    <property type="evidence" value="ECO:0007669"/>
    <property type="project" value="UniProtKB-UniRule"/>
</dbReference>
<dbReference type="GO" id="GO:0008897">
    <property type="term" value="F:holo-[acyl-carrier-protein] synthase activity"/>
    <property type="evidence" value="ECO:0007669"/>
    <property type="project" value="UniProtKB-UniRule"/>
</dbReference>
<comment type="subcellular location">
    <subcellularLocation>
        <location evidence="8">Cytoplasm</location>
    </subcellularLocation>
</comment>
<dbReference type="Proteomes" id="UP000539111">
    <property type="component" value="Unassembled WGS sequence"/>
</dbReference>
<dbReference type="GO" id="GO:0005737">
    <property type="term" value="C:cytoplasm"/>
    <property type="evidence" value="ECO:0007669"/>
    <property type="project" value="UniProtKB-SubCell"/>
</dbReference>
<comment type="cofactor">
    <cofactor evidence="8">
        <name>Mg(2+)</name>
        <dbReference type="ChEBI" id="CHEBI:18420"/>
    </cofactor>
</comment>
<comment type="function">
    <text evidence="8">Transfers the 4'-phosphopantetheine moiety from coenzyme A to a Ser of acyl-carrier-protein.</text>
</comment>
<comment type="catalytic activity">
    <reaction evidence="8">
        <text>apo-[ACP] + CoA = holo-[ACP] + adenosine 3',5'-bisphosphate + H(+)</text>
        <dbReference type="Rhea" id="RHEA:12068"/>
        <dbReference type="Rhea" id="RHEA-COMP:9685"/>
        <dbReference type="Rhea" id="RHEA-COMP:9690"/>
        <dbReference type="ChEBI" id="CHEBI:15378"/>
        <dbReference type="ChEBI" id="CHEBI:29999"/>
        <dbReference type="ChEBI" id="CHEBI:57287"/>
        <dbReference type="ChEBI" id="CHEBI:58343"/>
        <dbReference type="ChEBI" id="CHEBI:64479"/>
        <dbReference type="EC" id="2.7.8.7"/>
    </reaction>
</comment>
<keyword evidence="6 8" id="KW-0443">Lipid metabolism</keyword>
<dbReference type="Gene3D" id="3.90.470.20">
    <property type="entry name" value="4'-phosphopantetheinyl transferase domain"/>
    <property type="match status" value="1"/>
</dbReference>
<evidence type="ECO:0000256" key="4">
    <source>
        <dbReference type="ARBA" id="ARBA00022832"/>
    </source>
</evidence>
<dbReference type="GO" id="GO:0006633">
    <property type="term" value="P:fatty acid biosynthetic process"/>
    <property type="evidence" value="ECO:0007669"/>
    <property type="project" value="UniProtKB-UniRule"/>
</dbReference>
<proteinExistence type="inferred from homology"/>
<accession>A0A7Z0A925</accession>
<sequence length="117" mass="12879">MGIDVVDIDRFARQLERTPALVRRLFVESERDLPVSSLAARFAAKEALAKSLAAPSGLSWQDAWVERIADRRPMLRVTGSVRDRAERLGADVFHLSLSHDAGIASAVVIAETSDQHD</sequence>
<evidence type="ECO:0000256" key="6">
    <source>
        <dbReference type="ARBA" id="ARBA00023098"/>
    </source>
</evidence>
<dbReference type="HAMAP" id="MF_00101">
    <property type="entry name" value="AcpS"/>
    <property type="match status" value="1"/>
</dbReference>
<dbReference type="InterPro" id="IPR002582">
    <property type="entry name" value="ACPS"/>
</dbReference>
<gene>
    <name evidence="8" type="primary">acpS</name>
    <name evidence="10" type="ORF">BJY26_000111</name>
</gene>
<evidence type="ECO:0000313" key="11">
    <source>
        <dbReference type="Proteomes" id="UP000539111"/>
    </source>
</evidence>
<keyword evidence="11" id="KW-1185">Reference proteome</keyword>
<keyword evidence="7 8" id="KW-0275">Fatty acid biosynthesis</keyword>